<dbReference type="KEGG" id="cgt:cgR_0119"/>
<proteinExistence type="predicted"/>
<organism evidence="1">
    <name type="scientific">Corynebacterium glutamicum (strain R)</name>
    <dbReference type="NCBI Taxonomy" id="340322"/>
    <lineage>
        <taxon>Bacteria</taxon>
        <taxon>Bacillati</taxon>
        <taxon>Actinomycetota</taxon>
        <taxon>Actinomycetes</taxon>
        <taxon>Mycobacteriales</taxon>
        <taxon>Corynebacteriaceae</taxon>
        <taxon>Corynebacterium</taxon>
    </lineage>
</organism>
<dbReference type="EMBL" id="AP009044">
    <property type="protein sequence ID" value="BAF53080.1"/>
    <property type="molecule type" value="Genomic_DNA"/>
</dbReference>
<dbReference type="AlphaFoldDB" id="A0AB72V722"/>
<name>A0AB72V722_CORGB</name>
<sequence>MTTGEDTYGCDYFTSLFLLPQLCNSTEQATRVTAVSTAATAMAALRGVLGMD</sequence>
<evidence type="ECO:0000313" key="1">
    <source>
        <dbReference type="EMBL" id="BAF53080.1"/>
    </source>
</evidence>
<dbReference type="Proteomes" id="UP000006698">
    <property type="component" value="Chromosome"/>
</dbReference>
<accession>A0AB72V722</accession>
<reference evidence="1" key="1">
    <citation type="journal article" date="2007" name="Microbiology">
        <title>Comparative analysis of the Corynebacterium glutamicum group and complete genome sequence of strain R.</title>
        <authorList>
            <person name="Yukawa H."/>
            <person name="Omumasaba C.A."/>
            <person name="Nonaka H."/>
            <person name="Kos P."/>
            <person name="Okai N."/>
            <person name="Suzuki N."/>
            <person name="Suda M."/>
            <person name="Tsuge Y."/>
            <person name="Watanabe J."/>
            <person name="Ikeda Y."/>
            <person name="Vertes A.A."/>
            <person name="Inui M."/>
        </authorList>
    </citation>
    <scope>NUCLEOTIDE SEQUENCE</scope>
    <source>
        <strain evidence="1">R</strain>
    </source>
</reference>
<gene>
    <name evidence="1" type="ordered locus">cgR_0119</name>
</gene>
<protein>
    <submittedName>
        <fullName evidence="1">Uncharacterized protein</fullName>
    </submittedName>
</protein>